<dbReference type="PROSITE" id="PS51272">
    <property type="entry name" value="SLH"/>
    <property type="match status" value="3"/>
</dbReference>
<dbReference type="Pfam" id="PF00395">
    <property type="entry name" value="SLH"/>
    <property type="match status" value="3"/>
</dbReference>
<dbReference type="PANTHER" id="PTHR10357:SF210">
    <property type="entry name" value="MALTODEXTRIN GLUCOSIDASE"/>
    <property type="match status" value="1"/>
</dbReference>
<keyword evidence="3" id="KW-0378">Hydrolase</keyword>
<dbReference type="Gene3D" id="3.20.20.80">
    <property type="entry name" value="Glycosidases"/>
    <property type="match status" value="1"/>
</dbReference>
<comment type="caution">
    <text evidence="10">The sequence shown here is derived from an EMBL/GenBank/DDBJ whole genome shotgun (WGS) entry which is preliminary data.</text>
</comment>
<dbReference type="Gene3D" id="2.60.40.10">
    <property type="entry name" value="Immunoglobulins"/>
    <property type="match status" value="7"/>
</dbReference>
<dbReference type="Gene3D" id="2.60.40.1180">
    <property type="entry name" value="Golgi alpha-mannosidase II"/>
    <property type="match status" value="1"/>
</dbReference>
<dbReference type="InterPro" id="IPR006047">
    <property type="entry name" value="GH13_cat_dom"/>
</dbReference>
<evidence type="ECO:0000256" key="5">
    <source>
        <dbReference type="ARBA" id="ARBA00023295"/>
    </source>
</evidence>
<evidence type="ECO:0000256" key="3">
    <source>
        <dbReference type="ARBA" id="ARBA00022801"/>
    </source>
</evidence>
<dbReference type="CDD" id="cd02859">
    <property type="entry name" value="E_set_AMPKbeta_like_N"/>
    <property type="match status" value="1"/>
</dbReference>
<evidence type="ECO:0000256" key="6">
    <source>
        <dbReference type="SAM" id="MobiDB-lite"/>
    </source>
</evidence>
<dbReference type="Gene3D" id="3.90.400.10">
    <property type="entry name" value="Oligo-1,6-glucosidase, Domain 2"/>
    <property type="match status" value="1"/>
</dbReference>
<dbReference type="InterPro" id="IPR014756">
    <property type="entry name" value="Ig_E-set"/>
</dbReference>
<dbReference type="PROSITE" id="PS51166">
    <property type="entry name" value="CBM20"/>
    <property type="match status" value="1"/>
</dbReference>
<dbReference type="Pfam" id="PF00128">
    <property type="entry name" value="Alpha-amylase"/>
    <property type="match status" value="1"/>
</dbReference>
<sequence length="1950" mass="216834">MQSPVVNGNDVTFRYVGTGEEQSVLLVGSFNDWQTDGEKKIELTKESDHIWSVTKTLPDGTYMYKFVVDENWMTDPLNNNKADDGYGGKNSVVVVGQPVEQQRTVTLVGNLQDEFGHTSEWDPKATATIMTHEGNGLYTFTGTLPAGTYEYKIAINGSWDENYGAGGRGGNNISLTLQQETEVTFYYHDSTHAIADSTWYTPIPKEKQPRLVGTILPAIGYEEENDGWTPETSTAFFTDDDFDSVYTFSARVPKGTYEYKVVLGNNWSESYPQDNAKLNVLEETTITFFFNAKTKELYTDYSPTGSDGNVDKDRLKHNTWDSLYRQPFGAVKVGEQVTLRLAAKEGDVTKASLYVKNTTTGTAKLYSMNKVGVIGDDEYWEATFKPDDKGLYGYKFIAMDGSAKAEYGEDTQEGQWGRAVDKNAELFQLTVYDPNYKTPDWMKQAVVYQIFPDRFFNGNPDNDDAKSNARGNEPIEHREWSQLPDNPRMKGTAGYDGDGIWSNDFFGGDIAGIEQKLDYLQSLGVNTIYLNPIAKAPSNHKYDANDYKELDPMFGTPEEFQSFVQAVASRGMHLILDGVFNHVSDDSIYFDRYGKYPTVGAYEYWSAVYDLMNEKGLSEEQARAQVEQKFKDEGQEFSPYGFHLWFNIENEKVNGVYKYQSWWGFDSLPEFKSILGNKVKYASELNNEQLANYIFYEDDSVAKSWIARGASGWRLDVANEVDTQFWREFRKELLQGDYDRGPTLKNGEQPLILGEIWDDASKYFLGDQYDSVMNYRFRGAVLDFLRNGKAEDIDARLTAIREDYPEEAFYALMNLIGSHDTARAVFLLGNGTDSYERAELDPNYNEELGKKRLKLAAILQMGYPGAPTIYYGDEAGVTGSKDPDDRRTYPWGSEDEQLIAHYQKVGAIRTAHQNVLAKGTIETVYAKGDVYVFARQYEKDVALIAVNRGNSEQTVELDVASLIPNGIKLVDELHDSYDVTVTNGKVTLRVPAMDGRMLFGKVTVALPNEVTNVQATAGVGQVTLTWGGDAPTYRIYQSTLKGAGYELVKETNEKTAVIDNLKNGTAYYFAITAVDENGNESMKVETSRLVPHYPLAEEHVALLSEVNGGVLDLAALITVEAKVQIDNVTKHGLADGLQAVLQVKKPNSDKWEDIQATYDRQDGDANVFRASFTPLQAGTYTYRYGFTTNLGDDWVYTSEKTFTLTANTEDVQAPAKGIQLVQPDVESGQVNLTWSFVDRDDNDAYMLVIERDRQIIYTTTNIGTSFTDYDVENGKTYTYVVKLYDRAGNVVASNDVQITPDIVMVQVTFKVKAPSYTPLDTRITIPNSINGWNTGAWEMTRGGAVTPDWEFTTELQEGETITYKYVKGGSWDQEGLADHTRDDQTDDDDSYYGYGAIGTELKVTVHNQGNNKMVIQDYILRWIDMPVVVEDVIKDGDRVTIKGNAIKDGVLTINKERVTIQDDMSFTYTFTPAANQKEIAIHIEPSERSKSDIFKNDGGAIAKNTKDYVLNLDTKQLREGVLQEDTGSDTTPGGGTTPGSDTTPGKVENGAVVLQPQVETKEKDGKVVEKIATVSSNEVASIVSALSNENKQVVISLGSLAKGVTTKVDVPATLFTQAANKQGEATIVSATEQATYKLPAKEVQASLAAIAKTLGATVEQVNISIEMKVKDAPQLRAKALSDAVEFHVVAKANGKEQVIDRFTQYVEREIVLKQAVNASRSIVVRVNDDGSITPVPTTFVGNKAVIKSLTNSTYVVVEGTHTFSDIEQHWAKGYIETLAAKQLVKGMTETAYRPNEQMTRAQFAVLLVRALALPHETYDGRFADVKGTEWFNKNGELAAAVKLGIIQGKTANTFAPNEPITRAQAAVMIGRALKLSFVGYDEATNDKTKKVTDFRDAKQLPTWAKQAIEAVYQAGIMQGRDNGSFDPTGHMTRAEMAKVLAEFLGKVKLM</sequence>
<dbReference type="SUPFAM" id="SSF51011">
    <property type="entry name" value="Glycosyl hydrolase domain"/>
    <property type="match status" value="1"/>
</dbReference>
<organism evidence="10 11">
    <name type="scientific">Anoxybacillus kestanbolensis</name>
    <dbReference type="NCBI Taxonomy" id="227476"/>
    <lineage>
        <taxon>Bacteria</taxon>
        <taxon>Bacillati</taxon>
        <taxon>Bacillota</taxon>
        <taxon>Bacilli</taxon>
        <taxon>Bacillales</taxon>
        <taxon>Anoxybacillaceae</taxon>
        <taxon>Anoxybacillus</taxon>
    </lineage>
</organism>
<dbReference type="InterPro" id="IPR013784">
    <property type="entry name" value="Carb-bd-like_fold"/>
</dbReference>
<dbReference type="CDD" id="cd02857">
    <property type="entry name" value="E_set_CDase_PDE_N"/>
    <property type="match status" value="1"/>
</dbReference>
<dbReference type="GO" id="GO:2001070">
    <property type="term" value="F:starch binding"/>
    <property type="evidence" value="ECO:0007669"/>
    <property type="project" value="InterPro"/>
</dbReference>
<dbReference type="SMART" id="SM01065">
    <property type="entry name" value="CBM_2"/>
    <property type="match status" value="2"/>
</dbReference>
<dbReference type="InterPro" id="IPR031319">
    <property type="entry name" value="A-amylase_C"/>
</dbReference>
<feature type="domain" description="Fibronectin type-III" evidence="7">
    <location>
        <begin position="1006"/>
        <end position="1098"/>
    </location>
</feature>
<dbReference type="InterPro" id="IPR045857">
    <property type="entry name" value="O16G_dom_2"/>
</dbReference>
<dbReference type="SUPFAM" id="SSF81296">
    <property type="entry name" value="E set domains"/>
    <property type="match status" value="1"/>
</dbReference>
<protein>
    <submittedName>
        <fullName evidence="10">Amylopullulanase</fullName>
    </submittedName>
</protein>
<dbReference type="PANTHER" id="PTHR10357">
    <property type="entry name" value="ALPHA-AMYLASE FAMILY MEMBER"/>
    <property type="match status" value="1"/>
</dbReference>
<accession>A0A1V3FI03</accession>
<feature type="domain" description="SLH" evidence="9">
    <location>
        <begin position="1891"/>
        <end position="1950"/>
    </location>
</feature>
<dbReference type="CDD" id="cd11338">
    <property type="entry name" value="AmyAc_CMD"/>
    <property type="match status" value="1"/>
</dbReference>
<dbReference type="InterPro" id="IPR017853">
    <property type="entry name" value="GH"/>
</dbReference>
<dbReference type="GO" id="GO:0046872">
    <property type="term" value="F:metal ion binding"/>
    <property type="evidence" value="ECO:0007669"/>
    <property type="project" value="UniProtKB-KW"/>
</dbReference>
<dbReference type="CDD" id="cd00063">
    <property type="entry name" value="FN3"/>
    <property type="match status" value="1"/>
</dbReference>
<evidence type="ECO:0000259" key="9">
    <source>
        <dbReference type="PROSITE" id="PS51272"/>
    </source>
</evidence>
<keyword evidence="5" id="KW-0326">Glycosidase</keyword>
<dbReference type="GO" id="GO:0005975">
    <property type="term" value="P:carbohydrate metabolic process"/>
    <property type="evidence" value="ECO:0007669"/>
    <property type="project" value="InterPro"/>
</dbReference>
<dbReference type="SUPFAM" id="SSF49265">
    <property type="entry name" value="Fibronectin type III"/>
    <property type="match status" value="1"/>
</dbReference>
<proteinExistence type="predicted"/>
<name>A0A1V3FI03_9BACL</name>
<dbReference type="SMART" id="SM00642">
    <property type="entry name" value="Aamy"/>
    <property type="match status" value="1"/>
</dbReference>
<comment type="cofactor">
    <cofactor evidence="1">
        <name>Ca(2+)</name>
        <dbReference type="ChEBI" id="CHEBI:29108"/>
    </cofactor>
</comment>
<dbReference type="InterPro" id="IPR003961">
    <property type="entry name" value="FN3_dom"/>
</dbReference>
<evidence type="ECO:0000256" key="2">
    <source>
        <dbReference type="ARBA" id="ARBA00022723"/>
    </source>
</evidence>
<dbReference type="Pfam" id="PF22058">
    <property type="entry name" value="X25_BaPul_like"/>
    <property type="match status" value="2"/>
</dbReference>
<dbReference type="InterPro" id="IPR013780">
    <property type="entry name" value="Glyco_hydro_b"/>
</dbReference>
<dbReference type="InterPro" id="IPR054174">
    <property type="entry name" value="Alpha-amylase-like_C"/>
</dbReference>
<dbReference type="InterPro" id="IPR036116">
    <property type="entry name" value="FN3_sf"/>
</dbReference>
<dbReference type="Pfam" id="PF22026">
    <property type="entry name" value="Alpha-amylase_C_2"/>
    <property type="match status" value="1"/>
</dbReference>
<dbReference type="InterPro" id="IPR002044">
    <property type="entry name" value="CBM20"/>
</dbReference>
<dbReference type="Proteomes" id="UP000188458">
    <property type="component" value="Unassembled WGS sequence"/>
</dbReference>
<dbReference type="CDD" id="cd12962">
    <property type="entry name" value="X25_BaPul_like"/>
    <property type="match status" value="2"/>
</dbReference>
<dbReference type="SUPFAM" id="SSF49452">
    <property type="entry name" value="Starch-binding domain-like"/>
    <property type="match status" value="1"/>
</dbReference>
<dbReference type="InterPro" id="IPR004185">
    <property type="entry name" value="Glyco_hydro_13_lg-like_dom"/>
</dbReference>
<feature type="domain" description="SLH" evidence="9">
    <location>
        <begin position="1758"/>
        <end position="1821"/>
    </location>
</feature>
<evidence type="ECO:0000256" key="4">
    <source>
        <dbReference type="ARBA" id="ARBA00022837"/>
    </source>
</evidence>
<dbReference type="EMBL" id="MQAD01000022">
    <property type="protein sequence ID" value="OOE01313.1"/>
    <property type="molecule type" value="Genomic_DNA"/>
</dbReference>
<evidence type="ECO:0000313" key="11">
    <source>
        <dbReference type="Proteomes" id="UP000188458"/>
    </source>
</evidence>
<evidence type="ECO:0000256" key="1">
    <source>
        <dbReference type="ARBA" id="ARBA00001913"/>
    </source>
</evidence>
<dbReference type="InterPro" id="IPR001119">
    <property type="entry name" value="SLH_dom"/>
</dbReference>
<dbReference type="InterPro" id="IPR013783">
    <property type="entry name" value="Ig-like_fold"/>
</dbReference>
<evidence type="ECO:0000313" key="10">
    <source>
        <dbReference type="EMBL" id="OOE01313.1"/>
    </source>
</evidence>
<dbReference type="SMART" id="SM00060">
    <property type="entry name" value="FN3"/>
    <property type="match status" value="2"/>
</dbReference>
<keyword evidence="11" id="KW-1185">Reference proteome</keyword>
<dbReference type="PROSITE" id="PS50853">
    <property type="entry name" value="FN3"/>
    <property type="match status" value="1"/>
</dbReference>
<evidence type="ECO:0000259" key="7">
    <source>
        <dbReference type="PROSITE" id="PS50853"/>
    </source>
</evidence>
<dbReference type="GO" id="GO:0004553">
    <property type="term" value="F:hydrolase activity, hydrolyzing O-glycosyl compounds"/>
    <property type="evidence" value="ECO:0007669"/>
    <property type="project" value="InterPro"/>
</dbReference>
<dbReference type="InterPro" id="IPR032640">
    <property type="entry name" value="AMPK1_CBM"/>
</dbReference>
<dbReference type="SUPFAM" id="SSF51445">
    <property type="entry name" value="(Trans)glycosidases"/>
    <property type="match status" value="1"/>
</dbReference>
<dbReference type="InterPro" id="IPR054409">
    <property type="entry name" value="X25_BaPul-like"/>
</dbReference>
<keyword evidence="2" id="KW-0479">Metal-binding</keyword>
<reference evidence="11" key="1">
    <citation type="submission" date="2016-11" db="EMBL/GenBank/DDBJ databases">
        <title>Draft genome sequence of Anoxybacillus sp. strain 103 isolated from the Qarvajar hot spring in Nagorno-Karabach.</title>
        <authorList>
            <person name="Hovhannisyan P."/>
            <person name="Panosyan H."/>
            <person name="Birkeland N.-K."/>
        </authorList>
    </citation>
    <scope>NUCLEOTIDE SEQUENCE [LARGE SCALE GENOMIC DNA]</scope>
    <source>
        <strain evidence="11">103</strain>
    </source>
</reference>
<dbReference type="SMART" id="SM00632">
    <property type="entry name" value="Aamy_C"/>
    <property type="match status" value="1"/>
</dbReference>
<feature type="region of interest" description="Disordered" evidence="6">
    <location>
        <begin position="1519"/>
        <end position="1547"/>
    </location>
</feature>
<gene>
    <name evidence="10" type="ORF">BO219_11500</name>
</gene>
<feature type="domain" description="SLH" evidence="9">
    <location>
        <begin position="1822"/>
        <end position="1883"/>
    </location>
</feature>
<evidence type="ECO:0000259" key="8">
    <source>
        <dbReference type="PROSITE" id="PS51166"/>
    </source>
</evidence>
<keyword evidence="4" id="KW-0106">Calcium</keyword>
<dbReference type="Pfam" id="PF16561">
    <property type="entry name" value="AMPK1_CBM"/>
    <property type="match status" value="1"/>
</dbReference>
<feature type="domain" description="CBM20" evidence="8">
    <location>
        <begin position="1299"/>
        <end position="1396"/>
    </location>
</feature>